<accession>A0A0A9A8W3</accession>
<dbReference type="EMBL" id="GBRH01252455">
    <property type="protein sequence ID" value="JAD45440.1"/>
    <property type="molecule type" value="Transcribed_RNA"/>
</dbReference>
<organism evidence="2">
    <name type="scientific">Arundo donax</name>
    <name type="common">Giant reed</name>
    <name type="synonym">Donax arundinaceus</name>
    <dbReference type="NCBI Taxonomy" id="35708"/>
    <lineage>
        <taxon>Eukaryota</taxon>
        <taxon>Viridiplantae</taxon>
        <taxon>Streptophyta</taxon>
        <taxon>Embryophyta</taxon>
        <taxon>Tracheophyta</taxon>
        <taxon>Spermatophyta</taxon>
        <taxon>Magnoliopsida</taxon>
        <taxon>Liliopsida</taxon>
        <taxon>Poales</taxon>
        <taxon>Poaceae</taxon>
        <taxon>PACMAD clade</taxon>
        <taxon>Arundinoideae</taxon>
        <taxon>Arundineae</taxon>
        <taxon>Arundo</taxon>
    </lineage>
</organism>
<evidence type="ECO:0000313" key="2">
    <source>
        <dbReference type="EMBL" id="JAD45440.1"/>
    </source>
</evidence>
<evidence type="ECO:0000256" key="1">
    <source>
        <dbReference type="SAM" id="MobiDB-lite"/>
    </source>
</evidence>
<name>A0A0A9A8W3_ARUDO</name>
<protein>
    <submittedName>
        <fullName evidence="2">Uncharacterized protein</fullName>
    </submittedName>
</protein>
<reference evidence="2" key="1">
    <citation type="submission" date="2014-09" db="EMBL/GenBank/DDBJ databases">
        <authorList>
            <person name="Magalhaes I.L.F."/>
            <person name="Oliveira U."/>
            <person name="Santos F.R."/>
            <person name="Vidigal T.H.D.A."/>
            <person name="Brescovit A.D."/>
            <person name="Santos A.J."/>
        </authorList>
    </citation>
    <scope>NUCLEOTIDE SEQUENCE</scope>
    <source>
        <tissue evidence="2">Shoot tissue taken approximately 20 cm above the soil surface</tissue>
    </source>
</reference>
<proteinExistence type="predicted"/>
<feature type="region of interest" description="Disordered" evidence="1">
    <location>
        <begin position="39"/>
        <end position="61"/>
    </location>
</feature>
<sequence length="61" mass="6528">MTAATACLRTATCGALNDGRGRARWIHARVRRWRRGTHATGCSRAHSGGEELALANAGTHE</sequence>
<dbReference type="AlphaFoldDB" id="A0A0A9A8W3"/>
<reference evidence="2" key="2">
    <citation type="journal article" date="2015" name="Data Brief">
        <title>Shoot transcriptome of the giant reed, Arundo donax.</title>
        <authorList>
            <person name="Barrero R.A."/>
            <person name="Guerrero F.D."/>
            <person name="Moolhuijzen P."/>
            <person name="Goolsby J.A."/>
            <person name="Tidwell J."/>
            <person name="Bellgard S.E."/>
            <person name="Bellgard M.I."/>
        </authorList>
    </citation>
    <scope>NUCLEOTIDE SEQUENCE</scope>
    <source>
        <tissue evidence="2">Shoot tissue taken approximately 20 cm above the soil surface</tissue>
    </source>
</reference>